<reference evidence="11" key="1">
    <citation type="submission" date="2016-01" db="EMBL/GenBank/DDBJ databases">
        <authorList>
            <person name="Mitreva M."/>
            <person name="Pepin K.H."/>
            <person name="Mihindukulasuriya K.A."/>
            <person name="Fulton R."/>
            <person name="Fronick C."/>
            <person name="O'Laughlin M."/>
            <person name="Miner T."/>
            <person name="Herter B."/>
            <person name="Rosa B.A."/>
            <person name="Cordes M."/>
            <person name="Tomlinson C."/>
            <person name="Wollam A."/>
            <person name="Palsikar V.B."/>
            <person name="Mardis E.R."/>
            <person name="Wilson R.K."/>
        </authorList>
    </citation>
    <scope>NUCLEOTIDE SEQUENCE [LARGE SCALE GENOMIC DNA]</scope>
    <source>
        <strain evidence="11">DNF00729</strain>
    </source>
</reference>
<evidence type="ECO:0000256" key="7">
    <source>
        <dbReference type="ARBA" id="ARBA00023136"/>
    </source>
</evidence>
<dbReference type="Pfam" id="PF00528">
    <property type="entry name" value="BPD_transp_1"/>
    <property type="match status" value="1"/>
</dbReference>
<dbReference type="CDD" id="cd06261">
    <property type="entry name" value="TM_PBP2"/>
    <property type="match status" value="1"/>
</dbReference>
<protein>
    <submittedName>
        <fullName evidence="10">ABC transporter, permease protein</fullName>
    </submittedName>
</protein>
<evidence type="ECO:0000256" key="4">
    <source>
        <dbReference type="ARBA" id="ARBA00022692"/>
    </source>
</evidence>
<dbReference type="InterPro" id="IPR010065">
    <property type="entry name" value="AA_ABC_transptr_permease_3TM"/>
</dbReference>
<keyword evidence="4 8" id="KW-0812">Transmembrane</keyword>
<organism evidence="10 11">
    <name type="scientific">Aedoeadaptatus coxii</name>
    <dbReference type="NCBI Taxonomy" id="755172"/>
    <lineage>
        <taxon>Bacteria</taxon>
        <taxon>Bacillati</taxon>
        <taxon>Bacillota</taxon>
        <taxon>Tissierellia</taxon>
        <taxon>Tissierellales</taxon>
        <taxon>Peptoniphilaceae</taxon>
        <taxon>Aedoeadaptatus</taxon>
    </lineage>
</organism>
<keyword evidence="5" id="KW-0029">Amino-acid transport</keyword>
<keyword evidence="11" id="KW-1185">Reference proteome</keyword>
<dbReference type="OrthoDB" id="9811552at2"/>
<feature type="transmembrane region" description="Helical" evidence="8">
    <location>
        <begin position="83"/>
        <end position="102"/>
    </location>
</feature>
<gene>
    <name evidence="10" type="ORF">HMPREF1863_00193</name>
</gene>
<proteinExistence type="inferred from homology"/>
<dbReference type="GO" id="GO:0043190">
    <property type="term" value="C:ATP-binding cassette (ABC) transporter complex"/>
    <property type="evidence" value="ECO:0007669"/>
    <property type="project" value="InterPro"/>
</dbReference>
<dbReference type="InterPro" id="IPR035906">
    <property type="entry name" value="MetI-like_sf"/>
</dbReference>
<evidence type="ECO:0000256" key="2">
    <source>
        <dbReference type="ARBA" id="ARBA00022448"/>
    </source>
</evidence>
<feature type="transmembrane region" description="Helical" evidence="8">
    <location>
        <begin position="20"/>
        <end position="41"/>
    </location>
</feature>
<dbReference type="EMBL" id="LSDG01000005">
    <property type="protein sequence ID" value="KXB68172.1"/>
    <property type="molecule type" value="Genomic_DNA"/>
</dbReference>
<accession>A0A134AKE7</accession>
<feature type="transmembrane region" description="Helical" evidence="8">
    <location>
        <begin position="183"/>
        <end position="204"/>
    </location>
</feature>
<dbReference type="NCBIfam" id="TIGR01726">
    <property type="entry name" value="HEQRo_perm_3TM"/>
    <property type="match status" value="1"/>
</dbReference>
<dbReference type="PROSITE" id="PS50928">
    <property type="entry name" value="ABC_TM1"/>
    <property type="match status" value="1"/>
</dbReference>
<dbReference type="GO" id="GO:0006865">
    <property type="term" value="P:amino acid transport"/>
    <property type="evidence" value="ECO:0007669"/>
    <property type="project" value="UniProtKB-KW"/>
</dbReference>
<comment type="subcellular location">
    <subcellularLocation>
        <location evidence="1 8">Cell membrane</location>
        <topology evidence="1 8">Multi-pass membrane protein</topology>
    </subcellularLocation>
</comment>
<dbReference type="RefSeq" id="WP_083508456.1">
    <property type="nucleotide sequence ID" value="NZ_CAIJCT010000005.1"/>
</dbReference>
<dbReference type="AlphaFoldDB" id="A0A134AKE7"/>
<evidence type="ECO:0000256" key="5">
    <source>
        <dbReference type="ARBA" id="ARBA00022970"/>
    </source>
</evidence>
<keyword evidence="6 8" id="KW-1133">Transmembrane helix</keyword>
<evidence type="ECO:0000256" key="3">
    <source>
        <dbReference type="ARBA" id="ARBA00022475"/>
    </source>
</evidence>
<evidence type="ECO:0000256" key="8">
    <source>
        <dbReference type="RuleBase" id="RU363032"/>
    </source>
</evidence>
<evidence type="ECO:0000256" key="6">
    <source>
        <dbReference type="ARBA" id="ARBA00022989"/>
    </source>
</evidence>
<name>A0A134AKE7_9FIRM</name>
<keyword evidence="7 8" id="KW-0472">Membrane</keyword>
<comment type="similarity">
    <text evidence="8">Belongs to the binding-protein-dependent transport system permease family.</text>
</comment>
<dbReference type="InterPro" id="IPR043429">
    <property type="entry name" value="ArtM/GltK/GlnP/TcyL/YhdX-like"/>
</dbReference>
<dbReference type="Gene3D" id="1.10.3720.10">
    <property type="entry name" value="MetI-like"/>
    <property type="match status" value="1"/>
</dbReference>
<sequence>MEILQRLIPLLNEGMKTTASVFAMTLLVSAILCVPVAWARLSRHLIISKIAAIYIYIMRATPLLLQLMFVFFGLPLLPIPLKLGRFTSIFIAFILNYTAYFAEILRGGIQSVDPGQWEAGKVLGLSKPYTFFKVILPVVIQRSFPAYSNEVITLVKDTSLVYILGVMDILKAAKSVSNTMSSILPYVYVGVVYLIIVGILTVILNKMERKIQAS</sequence>
<evidence type="ECO:0000313" key="11">
    <source>
        <dbReference type="Proteomes" id="UP000070442"/>
    </source>
</evidence>
<keyword evidence="3" id="KW-1003">Cell membrane</keyword>
<dbReference type="PANTHER" id="PTHR30614:SF0">
    <property type="entry name" value="L-CYSTINE TRANSPORT SYSTEM PERMEASE PROTEIN TCYL"/>
    <property type="match status" value="1"/>
</dbReference>
<dbReference type="InterPro" id="IPR000515">
    <property type="entry name" value="MetI-like"/>
</dbReference>
<feature type="transmembrane region" description="Helical" evidence="8">
    <location>
        <begin position="53"/>
        <end position="77"/>
    </location>
</feature>
<evidence type="ECO:0000256" key="1">
    <source>
        <dbReference type="ARBA" id="ARBA00004651"/>
    </source>
</evidence>
<dbReference type="PATRIC" id="fig|755172.3.peg.186"/>
<dbReference type="PANTHER" id="PTHR30614">
    <property type="entry name" value="MEMBRANE COMPONENT OF AMINO ACID ABC TRANSPORTER"/>
    <property type="match status" value="1"/>
</dbReference>
<keyword evidence="2 8" id="KW-0813">Transport</keyword>
<evidence type="ECO:0000259" key="9">
    <source>
        <dbReference type="PROSITE" id="PS50928"/>
    </source>
</evidence>
<feature type="domain" description="ABC transmembrane type-1" evidence="9">
    <location>
        <begin position="15"/>
        <end position="204"/>
    </location>
</feature>
<dbReference type="SUPFAM" id="SSF161098">
    <property type="entry name" value="MetI-like"/>
    <property type="match status" value="1"/>
</dbReference>
<evidence type="ECO:0000313" key="10">
    <source>
        <dbReference type="EMBL" id="KXB68172.1"/>
    </source>
</evidence>
<dbReference type="STRING" id="755172.HMPREF1863_00193"/>
<comment type="caution">
    <text evidence="10">The sequence shown here is derived from an EMBL/GenBank/DDBJ whole genome shotgun (WGS) entry which is preliminary data.</text>
</comment>
<dbReference type="Proteomes" id="UP000070442">
    <property type="component" value="Unassembled WGS sequence"/>
</dbReference>
<dbReference type="GO" id="GO:0022857">
    <property type="term" value="F:transmembrane transporter activity"/>
    <property type="evidence" value="ECO:0007669"/>
    <property type="project" value="InterPro"/>
</dbReference>